<evidence type="ECO:0000313" key="8">
    <source>
        <dbReference type="Proteomes" id="UP000677054"/>
    </source>
</evidence>
<dbReference type="CDD" id="cd00041">
    <property type="entry name" value="CUB"/>
    <property type="match status" value="13"/>
</dbReference>
<evidence type="ECO:0000313" key="7">
    <source>
        <dbReference type="EMBL" id="CAD7245184.1"/>
    </source>
</evidence>
<feature type="domain" description="CUB" evidence="6">
    <location>
        <begin position="72"/>
        <end position="178"/>
    </location>
</feature>
<evidence type="ECO:0000256" key="2">
    <source>
        <dbReference type="ARBA" id="ARBA00022737"/>
    </source>
</evidence>
<gene>
    <name evidence="7" type="ORF">DSTB1V02_LOCUS5059</name>
</gene>
<dbReference type="EMBL" id="CAJPEV010000798">
    <property type="protein sequence ID" value="CAG0888619.1"/>
    <property type="molecule type" value="Genomic_DNA"/>
</dbReference>
<feature type="domain" description="CUB" evidence="6">
    <location>
        <begin position="931"/>
        <end position="1047"/>
    </location>
</feature>
<dbReference type="PANTHER" id="PTHR24251:SF30">
    <property type="entry name" value="MEMBRANE FRIZZLED-RELATED PROTEIN"/>
    <property type="match status" value="1"/>
</dbReference>
<dbReference type="OrthoDB" id="10009301at2759"/>
<dbReference type="SMART" id="SM00042">
    <property type="entry name" value="CUB"/>
    <property type="match status" value="11"/>
</dbReference>
<feature type="disulfide bond" evidence="5">
    <location>
        <begin position="810"/>
        <end position="837"/>
    </location>
</feature>
<keyword evidence="3 5" id="KW-1015">Disulfide bond</keyword>
<protein>
    <recommendedName>
        <fullName evidence="6">CUB domain-containing protein</fullName>
    </recommendedName>
</protein>
<keyword evidence="2" id="KW-0677">Repeat</keyword>
<keyword evidence="4" id="KW-0325">Glycoprotein</keyword>
<evidence type="ECO:0000256" key="1">
    <source>
        <dbReference type="ARBA" id="ARBA00022729"/>
    </source>
</evidence>
<name>A0A7R9A3T7_9CRUS</name>
<feature type="domain" description="CUB" evidence="6">
    <location>
        <begin position="310"/>
        <end position="446"/>
    </location>
</feature>
<dbReference type="FunFam" id="2.60.120.290:FF:000005">
    <property type="entry name" value="Procollagen C-endopeptidase enhancer 1"/>
    <property type="match status" value="2"/>
</dbReference>
<organism evidence="7">
    <name type="scientific">Darwinula stevensoni</name>
    <dbReference type="NCBI Taxonomy" id="69355"/>
    <lineage>
        <taxon>Eukaryota</taxon>
        <taxon>Metazoa</taxon>
        <taxon>Ecdysozoa</taxon>
        <taxon>Arthropoda</taxon>
        <taxon>Crustacea</taxon>
        <taxon>Oligostraca</taxon>
        <taxon>Ostracoda</taxon>
        <taxon>Podocopa</taxon>
        <taxon>Podocopida</taxon>
        <taxon>Darwinulocopina</taxon>
        <taxon>Darwinuloidea</taxon>
        <taxon>Darwinulidae</taxon>
        <taxon>Darwinula</taxon>
    </lineage>
</organism>
<evidence type="ECO:0000259" key="6">
    <source>
        <dbReference type="PROSITE" id="PS01180"/>
    </source>
</evidence>
<feature type="domain" description="CUB" evidence="6">
    <location>
        <begin position="810"/>
        <end position="929"/>
    </location>
</feature>
<accession>A0A7R9A3T7</accession>
<evidence type="ECO:0000256" key="3">
    <source>
        <dbReference type="ARBA" id="ARBA00023157"/>
    </source>
</evidence>
<feature type="domain" description="CUB" evidence="6">
    <location>
        <begin position="1"/>
        <end position="71"/>
    </location>
</feature>
<dbReference type="Gene3D" id="2.60.120.290">
    <property type="entry name" value="Spermadhesin, CUB domain"/>
    <property type="match status" value="13"/>
</dbReference>
<feature type="disulfide bond" evidence="5">
    <location>
        <begin position="931"/>
        <end position="958"/>
    </location>
</feature>
<comment type="caution">
    <text evidence="5">Lacks conserved residue(s) required for the propagation of feature annotation.</text>
</comment>
<evidence type="ECO:0000256" key="4">
    <source>
        <dbReference type="ARBA" id="ARBA00023180"/>
    </source>
</evidence>
<feature type="domain" description="CUB" evidence="6">
    <location>
        <begin position="1167"/>
        <end position="1282"/>
    </location>
</feature>
<dbReference type="PROSITE" id="PS01180">
    <property type="entry name" value="CUB"/>
    <property type="match status" value="13"/>
</dbReference>
<dbReference type="SUPFAM" id="SSF49854">
    <property type="entry name" value="Spermadhesin, CUB domain"/>
    <property type="match status" value="13"/>
</dbReference>
<proteinExistence type="predicted"/>
<keyword evidence="8" id="KW-1185">Reference proteome</keyword>
<reference evidence="7" key="1">
    <citation type="submission" date="2020-11" db="EMBL/GenBank/DDBJ databases">
        <authorList>
            <person name="Tran Van P."/>
        </authorList>
    </citation>
    <scope>NUCLEOTIDE SEQUENCE</scope>
</reference>
<feature type="domain" description="CUB" evidence="6">
    <location>
        <begin position="1408"/>
        <end position="1489"/>
    </location>
</feature>
<dbReference type="Proteomes" id="UP000677054">
    <property type="component" value="Unassembled WGS sequence"/>
</dbReference>
<feature type="domain" description="CUB" evidence="6">
    <location>
        <begin position="1284"/>
        <end position="1401"/>
    </location>
</feature>
<dbReference type="EMBL" id="LR900315">
    <property type="protein sequence ID" value="CAD7245184.1"/>
    <property type="molecule type" value="Genomic_DNA"/>
</dbReference>
<dbReference type="InterPro" id="IPR035914">
    <property type="entry name" value="Sperma_CUB_dom_sf"/>
</dbReference>
<feature type="domain" description="CUB" evidence="6">
    <location>
        <begin position="194"/>
        <end position="309"/>
    </location>
</feature>
<dbReference type="FunFam" id="2.60.120.290:FF:000013">
    <property type="entry name" value="Membrane frizzled-related protein"/>
    <property type="match status" value="2"/>
</dbReference>
<feature type="domain" description="CUB" evidence="6">
    <location>
        <begin position="1051"/>
        <end position="1166"/>
    </location>
</feature>
<dbReference type="Pfam" id="PF00431">
    <property type="entry name" value="CUB"/>
    <property type="match status" value="13"/>
</dbReference>
<dbReference type="PANTHER" id="PTHR24251">
    <property type="entry name" value="OVOCHYMASE-RELATED"/>
    <property type="match status" value="1"/>
</dbReference>
<feature type="domain" description="CUB" evidence="6">
    <location>
        <begin position="543"/>
        <end position="662"/>
    </location>
</feature>
<feature type="domain" description="CUB" evidence="6">
    <location>
        <begin position="450"/>
        <end position="541"/>
    </location>
</feature>
<dbReference type="InterPro" id="IPR000859">
    <property type="entry name" value="CUB_dom"/>
</dbReference>
<keyword evidence="1" id="KW-0732">Signal</keyword>
<sequence length="1489" mass="165920">MSFRVFDVETSDHCNLDYVEVHEESAGGRLLGHFCGSDIPGNLTASHRLWVKFRSDAEGTAAGFIADYALMHGNELYGMEGEITSPLYPLMYHRREQTSFTWLVTSPQGTHIVVTFTEFDVELHPVYDGSDATAPWLAGYCGQVRPRPVTSTGNVVFVRFESNPRYEGSRFRLSWEARYERAPADNQPRQVDQCRQRLFVNETGVVIQNPGFPEGYNTSLRCEWILTADAQSKIALTLETVDLESTSWCFDAIRVFDETLLGQQRLLGTYCKRSEEGKVITSAGNYMRVQFTSDASVNRTGFSARAQANCGGQLFVERGVITSPRYPEDYPAGVTCEWVVGVRPGNTIRVTFTDFQVASQGSSCTEDYIVLRNGDSIDSPYLDEGKYCGSSLPVVRQETTSNVLHVRFVSDTYGQAKVRAGAAGSRCFAGRGCRMGWGFKLEFQEVGGQCGGTFHLTNAMPEFVFSTPNFPNPPNAYTECECTFEYLELRDGGTRNSHSMDKLCASTLPDTQRSSGNALYVRYQTRLQYPRPGFKAKASIALCGGRMTATEGLIISPNYPLKYPDNVECEWRVRGLDEHYLQFTFLDLRLPQRSNCSVTDHVAFYDYNASAPLEGNLVDRVCGMVIPATIDMSWSSAIVRFRSDEVSAPSYGTGFRIKFNSSYEEFLPGILSSLLPSLSSSLPPFLSSSLPLFFSSLPPSLLLFLPPSLSSSLSSSLPLFLSGYPNNYPPDMDCVWAVEVMEGHQIQIHNGMWMEYTYQALLPTVTACGSTPPDPVSSSGPYMIVYYRTSGNPGRRGFRARYTTDLPLECGGDLEEETGHVTSPGFESGGYNRTWECLWTYSRPDLPGSTMRLTVNALYLEDTSQPGYCVYDALEIREGATEEGFMYEQLCGNVTDHRSVYIPGPQFWMRFKADSGDHHLGFNVTYRRIPCGGVLAGSTQFTVASPGYPNNYPPDMDCVWAVEVMEGHQIQVEFTDFALEAAGTGGNCTGDFLAMKNGRYPDSPDLFSVCGTQSHPTFKTQTNHLTVRFHSNSLNQAKGFSIRLTPVQRGCGGIHQEETGSINSPGYLNDTNYQANMDCVWEIRFENGYHVELKFVERFDIEMSANCNNDYVEVFSFVDGDWVSEARFCGRENPGTVKSKSSWMRVKFQSNGEIDGDGFKAEWKRACGGTYTEVQGIITSPSFPDNYGNNLDCLYNITGTPDSYIVLSFNPDGFSLEDEPTCNFDNVTVTAVNRDGSRTRVLNPACGTYAPQRVAARGALLVRFRTDESIVYRGFEANYSMEDCGGLVTREGVLKSPLHPLSYLHSINCTWVIQAPNDRAVQIKFEALDIEYHHQCKFDYVAVYEGDGISNATLQGKYCGVYNETIQGLPTVKSHSSQMVLEWKTDQSVSRTGFRAVVSFEIGPRQGCGGLIEVGGEPMRIISPDTDSDGQYEKNLDCRWVLDGDPNRILQIQFNSFNLQDSPDCSRDYIQVNEKQMGQKLKGFDAHEH</sequence>
<feature type="domain" description="CUB" evidence="6">
    <location>
        <begin position="705"/>
        <end position="805"/>
    </location>
</feature>
<evidence type="ECO:0000256" key="5">
    <source>
        <dbReference type="PROSITE-ProRule" id="PRU00059"/>
    </source>
</evidence>
<dbReference type="FunFam" id="2.60.120.290:FF:000003">
    <property type="entry name" value="Neuropilin"/>
    <property type="match status" value="1"/>
</dbReference>